<comment type="caution">
    <text evidence="2">The sequence shown here is derived from an EMBL/GenBank/DDBJ whole genome shotgun (WGS) entry which is preliminary data.</text>
</comment>
<protein>
    <recommendedName>
        <fullName evidence="4">DUF2029 domain-containing protein</fullName>
    </recommendedName>
</protein>
<feature type="transmembrane region" description="Helical" evidence="1">
    <location>
        <begin position="174"/>
        <end position="197"/>
    </location>
</feature>
<evidence type="ECO:0000256" key="1">
    <source>
        <dbReference type="SAM" id="Phobius"/>
    </source>
</evidence>
<feature type="transmembrane region" description="Helical" evidence="1">
    <location>
        <begin position="12"/>
        <end position="33"/>
    </location>
</feature>
<proteinExistence type="predicted"/>
<dbReference type="RefSeq" id="WP_062421051.1">
    <property type="nucleotide sequence ID" value="NZ_BBYA01000008.1"/>
</dbReference>
<feature type="transmembrane region" description="Helical" evidence="1">
    <location>
        <begin position="218"/>
        <end position="238"/>
    </location>
</feature>
<feature type="transmembrane region" description="Helical" evidence="1">
    <location>
        <begin position="292"/>
        <end position="310"/>
    </location>
</feature>
<dbReference type="AlphaFoldDB" id="A0A0P6X0Q2"/>
<evidence type="ECO:0000313" key="3">
    <source>
        <dbReference type="Proteomes" id="UP000050430"/>
    </source>
</evidence>
<sequence length="496" mass="57135">MQKFLSKLLKIITRVDVASIIFVILFCLLNFFFGETIPVFDGRGWDGIGYTNIVQNFSLKYLLSLPRYDLGRLVPSTIIFIGMSVIHQPLTYANIILAFRIYNAIVLILGTFLWSKVIEEFHVSLTGQWLMVVGLLVNYCFLKMFFYYPVLTDQTAFVLGISQLLFYLKKKPAALLAVSILGTFTWPNFFLGSILLLAFPVQNNPNTHLRHRSKTAIFLAYCIVLMVIVGLIFFHYYVDSSIRIDLVPRIQSLFPVSVLSVLLIIFFGSVELFSYGNFNDHKKICQNFDKKWFSISLSTFLFLQVGIFLIGNEGTVTLYSTLRLFFQTSVIRPFNSLVAHFAYFGVFIVLAVLFWRKIAQIANQIGLGLSLFLVFYFIQFILICESRQLTPVFPLVIALTVKAMDDLNWGKMQFWVITLTAFIVSKIWMPINVEEFHGPLIEFPYQYYFMTQGPWMSNRMFVIYAGCMIVVAGLFYIFIFKNRRNSGTVAEQKSNE</sequence>
<gene>
    <name evidence="2" type="ORF">ADM99_07195</name>
</gene>
<reference evidence="2 3" key="1">
    <citation type="submission" date="2015-07" db="EMBL/GenBank/DDBJ databases">
        <title>Genome sequence of Leptolinea tardivitalis DSM 16556.</title>
        <authorList>
            <person name="Hemp J."/>
            <person name="Ward L.M."/>
            <person name="Pace L.A."/>
            <person name="Fischer W.W."/>
        </authorList>
    </citation>
    <scope>NUCLEOTIDE SEQUENCE [LARGE SCALE GENOMIC DNA]</scope>
    <source>
        <strain evidence="2 3">YMTK-2</strain>
    </source>
</reference>
<keyword evidence="1" id="KW-1133">Transmembrane helix</keyword>
<feature type="transmembrane region" description="Helical" evidence="1">
    <location>
        <begin position="365"/>
        <end position="383"/>
    </location>
</feature>
<name>A0A0P6X0Q2_9CHLR</name>
<dbReference type="EMBL" id="LGCK01000007">
    <property type="protein sequence ID" value="KPL72836.1"/>
    <property type="molecule type" value="Genomic_DNA"/>
</dbReference>
<dbReference type="OrthoDB" id="1550926at2"/>
<keyword evidence="3" id="KW-1185">Reference proteome</keyword>
<evidence type="ECO:0008006" key="4">
    <source>
        <dbReference type="Google" id="ProtNLM"/>
    </source>
</evidence>
<evidence type="ECO:0000313" key="2">
    <source>
        <dbReference type="EMBL" id="KPL72836.1"/>
    </source>
</evidence>
<dbReference type="Proteomes" id="UP000050430">
    <property type="component" value="Unassembled WGS sequence"/>
</dbReference>
<feature type="transmembrane region" description="Helical" evidence="1">
    <location>
        <begin position="461"/>
        <end position="479"/>
    </location>
</feature>
<accession>A0A0P6X0Q2</accession>
<keyword evidence="1" id="KW-0472">Membrane</keyword>
<feature type="transmembrane region" description="Helical" evidence="1">
    <location>
        <begin position="250"/>
        <end position="272"/>
    </location>
</feature>
<organism evidence="2 3">
    <name type="scientific">Leptolinea tardivitalis</name>
    <dbReference type="NCBI Taxonomy" id="229920"/>
    <lineage>
        <taxon>Bacteria</taxon>
        <taxon>Bacillati</taxon>
        <taxon>Chloroflexota</taxon>
        <taxon>Anaerolineae</taxon>
        <taxon>Anaerolineales</taxon>
        <taxon>Anaerolineaceae</taxon>
        <taxon>Leptolinea</taxon>
    </lineage>
</organism>
<feature type="transmembrane region" description="Helical" evidence="1">
    <location>
        <begin position="97"/>
        <end position="115"/>
    </location>
</feature>
<keyword evidence="1" id="KW-0812">Transmembrane</keyword>
<feature type="transmembrane region" description="Helical" evidence="1">
    <location>
        <begin position="330"/>
        <end position="353"/>
    </location>
</feature>